<reference evidence="1" key="2">
    <citation type="journal article" date="2015" name="Data Brief">
        <title>Shoot transcriptome of the giant reed, Arundo donax.</title>
        <authorList>
            <person name="Barrero R.A."/>
            <person name="Guerrero F.D."/>
            <person name="Moolhuijzen P."/>
            <person name="Goolsby J.A."/>
            <person name="Tidwell J."/>
            <person name="Bellgard S.E."/>
            <person name="Bellgard M.I."/>
        </authorList>
    </citation>
    <scope>NUCLEOTIDE SEQUENCE</scope>
    <source>
        <tissue evidence="1">Shoot tissue taken approximately 20 cm above the soil surface</tissue>
    </source>
</reference>
<dbReference type="AlphaFoldDB" id="A0A0A9GN52"/>
<name>A0A0A9GN52_ARUDO</name>
<protein>
    <submittedName>
        <fullName evidence="1">Uncharacterized protein</fullName>
    </submittedName>
</protein>
<organism evidence="1">
    <name type="scientific">Arundo donax</name>
    <name type="common">Giant reed</name>
    <name type="synonym">Donax arundinaceus</name>
    <dbReference type="NCBI Taxonomy" id="35708"/>
    <lineage>
        <taxon>Eukaryota</taxon>
        <taxon>Viridiplantae</taxon>
        <taxon>Streptophyta</taxon>
        <taxon>Embryophyta</taxon>
        <taxon>Tracheophyta</taxon>
        <taxon>Spermatophyta</taxon>
        <taxon>Magnoliopsida</taxon>
        <taxon>Liliopsida</taxon>
        <taxon>Poales</taxon>
        <taxon>Poaceae</taxon>
        <taxon>PACMAD clade</taxon>
        <taxon>Arundinoideae</taxon>
        <taxon>Arundineae</taxon>
        <taxon>Arundo</taxon>
    </lineage>
</organism>
<reference evidence="1" key="1">
    <citation type="submission" date="2014-09" db="EMBL/GenBank/DDBJ databases">
        <authorList>
            <person name="Magalhaes I.L.F."/>
            <person name="Oliveira U."/>
            <person name="Santos F.R."/>
            <person name="Vidigal T.H.D.A."/>
            <person name="Brescovit A.D."/>
            <person name="Santos A.J."/>
        </authorList>
    </citation>
    <scope>NUCLEOTIDE SEQUENCE</scope>
    <source>
        <tissue evidence="1">Shoot tissue taken approximately 20 cm above the soil surface</tissue>
    </source>
</reference>
<accession>A0A0A9GN52</accession>
<proteinExistence type="predicted"/>
<dbReference type="EMBL" id="GBRH01171351">
    <property type="protein sequence ID" value="JAE26545.1"/>
    <property type="molecule type" value="Transcribed_RNA"/>
</dbReference>
<evidence type="ECO:0000313" key="1">
    <source>
        <dbReference type="EMBL" id="JAE26545.1"/>
    </source>
</evidence>
<sequence>MYLTWPRPCLLRPPLRRLKVMAAVSDLGPDRLGTAVFGRIFRG</sequence>